<comment type="caution">
    <text evidence="1">The sequence shown here is derived from an EMBL/GenBank/DDBJ whole genome shotgun (WGS) entry which is preliminary data.</text>
</comment>
<keyword evidence="2" id="KW-1185">Reference proteome</keyword>
<sequence length="839" mass="90602">MHNLILHPEDANSKVFQAIYRAFIAVENKAMTIKDLAHMTIECGLACQNVSAASQAITTYIRNHLQRCDAQQDHPLLLRHMLSGTAADDDLRHGLHSLSGGAHAPPKQASRPRHTNFRRGTIVWYLSKATGVACPFARAGIRLAEYRTDSDHVPRCGQKRKRLRSRGQDDHASDSGFADGDSDSDAPPAKVKLTLKLRRPSPDLSDADDDDPIRPEQDQPWSLPPYPRRSISIPGYTPSRDHGPFFASPHPHPPRSPSPDLISDDDSIDSPNIKEEDEPQPSAAAHEVRDLRGMLEAWEDVDAALPTPKDTVKWEWQWDLEQQWDSLGWNTDADNADSPVRIAKIDEPEMPFSPSAELGAAFRHFGFDDVDTAAWRVPPCSSATAPSAIPEPSRRLTWKDAELLGPDSVHPREFEDGTWTAREASAQSVCDPPPVVVHTCKPCIPAITATQAEGKCISVYQATLGAHTLLRRIDTDFVNLSNLLTALSLSPPQPSCPPHPAAVTIAHSSPTIAGTWVPLGAARHLCFSLDGATDENVRVFLSDELVMRFPSALRDFHKASAAGRMLEQFGLAFKGSSPVGIDSRLSVGTQGSASPSPQSPSMSSSYFVSSPAPPLPSSTSPSPPAEPPSSSSPPSPAVTVPSPSPTPDPETNAWIPDPDPILHPSFDFALAALRVISAESNAKDPRSGEGITAGTGVDSPLSPTEAEMFRTLCVCPDWEGEEIAETAELEVDVDMHTDVVESGDLAVDAPSVVPDAVAPAEMTPPDEPLAPLVDDEAKIKVDTVDVDAGAAVKKDSQPTEDVAAESELRKCLRRSKRVADARSRVRTRPRIRGGPRSFS</sequence>
<dbReference type="EMBL" id="MU267594">
    <property type="protein sequence ID" value="KAH7916036.1"/>
    <property type="molecule type" value="Genomic_DNA"/>
</dbReference>
<accession>A0ACB8ASW1</accession>
<reference evidence="1" key="1">
    <citation type="journal article" date="2021" name="New Phytol.">
        <title>Evolutionary innovations through gain and loss of genes in the ectomycorrhizal Boletales.</title>
        <authorList>
            <person name="Wu G."/>
            <person name="Miyauchi S."/>
            <person name="Morin E."/>
            <person name="Kuo A."/>
            <person name="Drula E."/>
            <person name="Varga T."/>
            <person name="Kohler A."/>
            <person name="Feng B."/>
            <person name="Cao Y."/>
            <person name="Lipzen A."/>
            <person name="Daum C."/>
            <person name="Hundley H."/>
            <person name="Pangilinan J."/>
            <person name="Johnson J."/>
            <person name="Barry K."/>
            <person name="LaButti K."/>
            <person name="Ng V."/>
            <person name="Ahrendt S."/>
            <person name="Min B."/>
            <person name="Choi I.G."/>
            <person name="Park H."/>
            <person name="Plett J.M."/>
            <person name="Magnuson J."/>
            <person name="Spatafora J.W."/>
            <person name="Nagy L.G."/>
            <person name="Henrissat B."/>
            <person name="Grigoriev I.V."/>
            <person name="Yang Z.L."/>
            <person name="Xu J."/>
            <person name="Martin F.M."/>
        </authorList>
    </citation>
    <scope>NUCLEOTIDE SEQUENCE</scope>
    <source>
        <strain evidence="1">ATCC 28755</strain>
    </source>
</reference>
<evidence type="ECO:0000313" key="1">
    <source>
        <dbReference type="EMBL" id="KAH7916036.1"/>
    </source>
</evidence>
<organism evidence="1 2">
    <name type="scientific">Hygrophoropsis aurantiaca</name>
    <dbReference type="NCBI Taxonomy" id="72124"/>
    <lineage>
        <taxon>Eukaryota</taxon>
        <taxon>Fungi</taxon>
        <taxon>Dikarya</taxon>
        <taxon>Basidiomycota</taxon>
        <taxon>Agaricomycotina</taxon>
        <taxon>Agaricomycetes</taxon>
        <taxon>Agaricomycetidae</taxon>
        <taxon>Boletales</taxon>
        <taxon>Coniophorineae</taxon>
        <taxon>Hygrophoropsidaceae</taxon>
        <taxon>Hygrophoropsis</taxon>
    </lineage>
</organism>
<protein>
    <submittedName>
        <fullName evidence="1">Uncharacterized protein</fullName>
    </submittedName>
</protein>
<dbReference type="Proteomes" id="UP000790377">
    <property type="component" value="Unassembled WGS sequence"/>
</dbReference>
<name>A0ACB8ASW1_9AGAM</name>
<proteinExistence type="predicted"/>
<gene>
    <name evidence="1" type="ORF">BJ138DRAFT_1109173</name>
</gene>
<evidence type="ECO:0000313" key="2">
    <source>
        <dbReference type="Proteomes" id="UP000790377"/>
    </source>
</evidence>